<evidence type="ECO:0000313" key="3">
    <source>
        <dbReference type="Proteomes" id="UP000544134"/>
    </source>
</evidence>
<dbReference type="InterPro" id="IPR047650">
    <property type="entry name" value="Transpos_IS110"/>
</dbReference>
<organism evidence="2 3">
    <name type="scientific">Paraburkholderia polaris</name>
    <dbReference type="NCBI Taxonomy" id="2728848"/>
    <lineage>
        <taxon>Bacteria</taxon>
        <taxon>Pseudomonadati</taxon>
        <taxon>Pseudomonadota</taxon>
        <taxon>Betaproteobacteria</taxon>
        <taxon>Burkholderiales</taxon>
        <taxon>Burkholderiaceae</taxon>
        <taxon>Paraburkholderia</taxon>
    </lineage>
</organism>
<gene>
    <name evidence="2" type="ORF">HHL24_40185</name>
</gene>
<feature type="domain" description="Transposase IS116/IS110/IS902 C-terminal" evidence="1">
    <location>
        <begin position="20"/>
        <end position="79"/>
    </location>
</feature>
<accession>A0A848INX7</accession>
<protein>
    <submittedName>
        <fullName evidence="2">IS110 family transposase</fullName>
    </submittedName>
</protein>
<name>A0A848INX7_9BURK</name>
<sequence length="152" mass="17120">MAIRIVRRSLIFLAWTSHRATVAAIGDPRTFNSGRELSAWLGLVPGQTETGERVRQMGLSNRGDTNLRTLLMYGARSVIIQGKRTYWVDGLLKRRPFNVAVAAVANKLARTIWALPARPEKCHVSPTANAWSRRFTTFTTSFKERQQVLHDG</sequence>
<evidence type="ECO:0000313" key="2">
    <source>
        <dbReference type="EMBL" id="NMM04068.1"/>
    </source>
</evidence>
<reference evidence="2 3" key="1">
    <citation type="submission" date="2020-04" db="EMBL/GenBank/DDBJ databases">
        <title>Paraburkholderia sp. RP-4-7 isolated from soil.</title>
        <authorList>
            <person name="Dahal R.H."/>
        </authorList>
    </citation>
    <scope>NUCLEOTIDE SEQUENCE [LARGE SCALE GENOMIC DNA]</scope>
    <source>
        <strain evidence="2 3">RP-4-7</strain>
    </source>
</reference>
<dbReference type="Proteomes" id="UP000544134">
    <property type="component" value="Unassembled WGS sequence"/>
</dbReference>
<dbReference type="EMBL" id="JABBGJ010000069">
    <property type="protein sequence ID" value="NMM04068.1"/>
    <property type="molecule type" value="Genomic_DNA"/>
</dbReference>
<keyword evidence="3" id="KW-1185">Reference proteome</keyword>
<evidence type="ECO:0000259" key="1">
    <source>
        <dbReference type="Pfam" id="PF02371"/>
    </source>
</evidence>
<dbReference type="GO" id="GO:0006313">
    <property type="term" value="P:DNA transposition"/>
    <property type="evidence" value="ECO:0007669"/>
    <property type="project" value="InterPro"/>
</dbReference>
<dbReference type="PANTHER" id="PTHR33055">
    <property type="entry name" value="TRANSPOSASE FOR INSERTION SEQUENCE ELEMENT IS1111A"/>
    <property type="match status" value="1"/>
</dbReference>
<dbReference type="InterPro" id="IPR003346">
    <property type="entry name" value="Transposase_20"/>
</dbReference>
<comment type="caution">
    <text evidence="2">The sequence shown here is derived from an EMBL/GenBank/DDBJ whole genome shotgun (WGS) entry which is preliminary data.</text>
</comment>
<dbReference type="GO" id="GO:0004803">
    <property type="term" value="F:transposase activity"/>
    <property type="evidence" value="ECO:0007669"/>
    <property type="project" value="InterPro"/>
</dbReference>
<dbReference type="Pfam" id="PF02371">
    <property type="entry name" value="Transposase_20"/>
    <property type="match status" value="1"/>
</dbReference>
<dbReference type="GO" id="GO:0003677">
    <property type="term" value="F:DNA binding"/>
    <property type="evidence" value="ECO:0007669"/>
    <property type="project" value="InterPro"/>
</dbReference>
<dbReference type="AlphaFoldDB" id="A0A848INX7"/>
<proteinExistence type="predicted"/>
<dbReference type="PANTHER" id="PTHR33055:SF3">
    <property type="entry name" value="PUTATIVE TRANSPOSASE FOR IS117-RELATED"/>
    <property type="match status" value="1"/>
</dbReference>